<organism evidence="1 2">
    <name type="scientific">Ruminococcus flavefaciens</name>
    <dbReference type="NCBI Taxonomy" id="1265"/>
    <lineage>
        <taxon>Bacteria</taxon>
        <taxon>Bacillati</taxon>
        <taxon>Bacillota</taxon>
        <taxon>Clostridia</taxon>
        <taxon>Eubacteriales</taxon>
        <taxon>Oscillospiraceae</taxon>
        <taxon>Ruminococcus</taxon>
    </lineage>
</organism>
<dbReference type="Proteomes" id="UP000245720">
    <property type="component" value="Unassembled WGS sequence"/>
</dbReference>
<reference evidence="1 2" key="1">
    <citation type="submission" date="2018-05" db="EMBL/GenBank/DDBJ databases">
        <title>The Hungate 1000. A catalogue of reference genomes from the rumen microbiome.</title>
        <authorList>
            <person name="Kelly W."/>
        </authorList>
    </citation>
    <scope>NUCLEOTIDE SEQUENCE [LARGE SCALE GENOMIC DNA]</scope>
    <source>
        <strain evidence="1 2">SAb67</strain>
    </source>
</reference>
<evidence type="ECO:0000313" key="1">
    <source>
        <dbReference type="EMBL" id="PWJ13923.1"/>
    </source>
</evidence>
<sequence length="66" mass="7298">MAKKTTELKAVSYISIGGAPPVRFDSLTPEKRAEYVEKMAENIGRTLSTYLSNHPEEAAPLFKNAE</sequence>
<comment type="caution">
    <text evidence="1">The sequence shown here is derived from an EMBL/GenBank/DDBJ whole genome shotgun (WGS) entry which is preliminary data.</text>
</comment>
<name>A0A315Y2X5_RUMFL</name>
<dbReference type="AlphaFoldDB" id="A0A315Y2X5"/>
<dbReference type="RefSeq" id="WP_109725717.1">
    <property type="nucleotide sequence ID" value="NZ_QGDI01000003.1"/>
</dbReference>
<dbReference type="EMBL" id="QGDI01000003">
    <property type="protein sequence ID" value="PWJ13923.1"/>
    <property type="molecule type" value="Genomic_DNA"/>
</dbReference>
<proteinExistence type="predicted"/>
<evidence type="ECO:0000313" key="2">
    <source>
        <dbReference type="Proteomes" id="UP000245720"/>
    </source>
</evidence>
<accession>A0A315Y2X5</accession>
<gene>
    <name evidence="1" type="ORF">IE37_00853</name>
</gene>
<protein>
    <submittedName>
        <fullName evidence="1">Uncharacterized protein</fullName>
    </submittedName>
</protein>